<accession>A0A2W5T0L2</accession>
<feature type="region of interest" description="Disordered" evidence="1">
    <location>
        <begin position="126"/>
        <end position="145"/>
    </location>
</feature>
<dbReference type="AlphaFoldDB" id="A0A2W5T0L2"/>
<dbReference type="Proteomes" id="UP000249061">
    <property type="component" value="Unassembled WGS sequence"/>
</dbReference>
<evidence type="ECO:0000256" key="1">
    <source>
        <dbReference type="SAM" id="MobiDB-lite"/>
    </source>
</evidence>
<feature type="compositionally biased region" description="Basic and acidic residues" evidence="1">
    <location>
        <begin position="136"/>
        <end position="145"/>
    </location>
</feature>
<gene>
    <name evidence="2" type="ORF">DI536_24155</name>
</gene>
<evidence type="ECO:0000313" key="3">
    <source>
        <dbReference type="Proteomes" id="UP000249061"/>
    </source>
</evidence>
<name>A0A2W5T0L2_9BACT</name>
<comment type="caution">
    <text evidence="2">The sequence shown here is derived from an EMBL/GenBank/DDBJ whole genome shotgun (WGS) entry which is preliminary data.</text>
</comment>
<evidence type="ECO:0000313" key="2">
    <source>
        <dbReference type="EMBL" id="PZR08602.1"/>
    </source>
</evidence>
<dbReference type="EMBL" id="QFQP01000024">
    <property type="protein sequence ID" value="PZR08602.1"/>
    <property type="molecule type" value="Genomic_DNA"/>
</dbReference>
<sequence length="233" mass="25752">MIRVAILGSQLLGQLANEDLGSEVEVVWKGTSSAAFRLEVPPLKPDVVVIDLVDLAGAIDQEVRALFGLVEFELGIVTYSFARRQLLRDLKAPNVRVLQAPMGLDTLRAHLMPLVVKSVLETGRRPALDAAPTETGPRRSSESGVVRDPDFRFSRVQLGKLLTIKSEIACECPNHVAQLVEQLQQFELYSKGCENRDEADRAMHHRLATVTGRARALMEDVLVELLAHEKITV</sequence>
<protein>
    <submittedName>
        <fullName evidence="2">Uncharacterized protein</fullName>
    </submittedName>
</protein>
<proteinExistence type="predicted"/>
<reference evidence="2 3" key="1">
    <citation type="submission" date="2017-08" db="EMBL/GenBank/DDBJ databases">
        <title>Infants hospitalized years apart are colonized by the same room-sourced microbial strains.</title>
        <authorList>
            <person name="Brooks B."/>
            <person name="Olm M.R."/>
            <person name="Firek B.A."/>
            <person name="Baker R."/>
            <person name="Thomas B.C."/>
            <person name="Morowitz M.J."/>
            <person name="Banfield J.F."/>
        </authorList>
    </citation>
    <scope>NUCLEOTIDE SEQUENCE [LARGE SCALE GENOMIC DNA]</scope>
    <source>
        <strain evidence="2">S2_003_000_R2_14</strain>
    </source>
</reference>
<organism evidence="2 3">
    <name type="scientific">Archangium gephyra</name>
    <dbReference type="NCBI Taxonomy" id="48"/>
    <lineage>
        <taxon>Bacteria</taxon>
        <taxon>Pseudomonadati</taxon>
        <taxon>Myxococcota</taxon>
        <taxon>Myxococcia</taxon>
        <taxon>Myxococcales</taxon>
        <taxon>Cystobacterineae</taxon>
        <taxon>Archangiaceae</taxon>
        <taxon>Archangium</taxon>
    </lineage>
</organism>